<evidence type="ECO:0000256" key="3">
    <source>
        <dbReference type="ARBA" id="ARBA00022692"/>
    </source>
</evidence>
<evidence type="ECO:0000313" key="8">
    <source>
        <dbReference type="Proteomes" id="UP000663801"/>
    </source>
</evidence>
<evidence type="ECO:0000256" key="4">
    <source>
        <dbReference type="ARBA" id="ARBA00022989"/>
    </source>
</evidence>
<dbReference type="Pfam" id="PF03649">
    <property type="entry name" value="UPF0014"/>
    <property type="match status" value="1"/>
</dbReference>
<keyword evidence="4 6" id="KW-1133">Transmembrane helix</keyword>
<comment type="similarity">
    <text evidence="2">Belongs to the UPF0014 family.</text>
</comment>
<feature type="transmembrane region" description="Helical" evidence="6">
    <location>
        <begin position="43"/>
        <end position="71"/>
    </location>
</feature>
<evidence type="ECO:0000313" key="7">
    <source>
        <dbReference type="EMBL" id="MBM9478256.1"/>
    </source>
</evidence>
<proteinExistence type="inferred from homology"/>
<keyword evidence="3 6" id="KW-0812">Transmembrane</keyword>
<protein>
    <submittedName>
        <fullName evidence="7">ABC transporter permease</fullName>
    </submittedName>
</protein>
<dbReference type="GO" id="GO:0005886">
    <property type="term" value="C:plasma membrane"/>
    <property type="evidence" value="ECO:0007669"/>
    <property type="project" value="TreeGrafter"/>
</dbReference>
<comment type="subcellular location">
    <subcellularLocation>
        <location evidence="1">Membrane</location>
        <topology evidence="1">Multi-pass membrane protein</topology>
    </subcellularLocation>
</comment>
<evidence type="ECO:0000256" key="2">
    <source>
        <dbReference type="ARBA" id="ARBA00005268"/>
    </source>
</evidence>
<organism evidence="7 8">
    <name type="scientific">Nakamurella flavida</name>
    <dbReference type="NCBI Taxonomy" id="363630"/>
    <lineage>
        <taxon>Bacteria</taxon>
        <taxon>Bacillati</taxon>
        <taxon>Actinomycetota</taxon>
        <taxon>Actinomycetes</taxon>
        <taxon>Nakamurellales</taxon>
        <taxon>Nakamurellaceae</taxon>
        <taxon>Nakamurella</taxon>
    </lineage>
</organism>
<evidence type="ECO:0000256" key="6">
    <source>
        <dbReference type="SAM" id="Phobius"/>
    </source>
</evidence>
<keyword evidence="8" id="KW-1185">Reference proteome</keyword>
<keyword evidence="5 6" id="KW-0472">Membrane</keyword>
<sequence length="253" mass="25296">MDTVRLGLALAVLLVVLVAIGAVITRAAGLGPWRQPVTASVRAVLQLAGISLIIAVVLRSLVLTALFLLLMVVAAAGTSARRVTGSLRPGSWWTALPIAAGAIPTVLIIAVSGAVPLAPVAVLPTAGILIGGAMTATSLAGRRVVDELDAHRGAYEAALSIGLSRREAVSLVARPAAATALVPGLDQTRTVGLVTLPGAFVGVLLAGASPWQAGATQLLVLVALVVVQVVAVAVTVELFSAGLLPAADGPLPE</sequence>
<dbReference type="EMBL" id="JAERWL010000016">
    <property type="protein sequence ID" value="MBM9478256.1"/>
    <property type="molecule type" value="Genomic_DNA"/>
</dbReference>
<name>A0A938YPD2_9ACTN</name>
<comment type="caution">
    <text evidence="7">The sequence shown here is derived from an EMBL/GenBank/DDBJ whole genome shotgun (WGS) entry which is preliminary data.</text>
</comment>
<evidence type="ECO:0000256" key="1">
    <source>
        <dbReference type="ARBA" id="ARBA00004141"/>
    </source>
</evidence>
<dbReference type="Proteomes" id="UP000663801">
    <property type="component" value="Unassembled WGS sequence"/>
</dbReference>
<dbReference type="InterPro" id="IPR005226">
    <property type="entry name" value="UPF0014_fam"/>
</dbReference>
<dbReference type="PANTHER" id="PTHR30028">
    <property type="entry name" value="UPF0014 INNER MEMBRANE PROTEIN YBBM-RELATED"/>
    <property type="match status" value="1"/>
</dbReference>
<reference evidence="7" key="1">
    <citation type="submission" date="2021-01" db="EMBL/GenBank/DDBJ databases">
        <title>KCTC 19127 draft genome.</title>
        <authorList>
            <person name="An D."/>
        </authorList>
    </citation>
    <scope>NUCLEOTIDE SEQUENCE</scope>
    <source>
        <strain evidence="7">KCTC 19127</strain>
    </source>
</reference>
<evidence type="ECO:0000256" key="5">
    <source>
        <dbReference type="ARBA" id="ARBA00023136"/>
    </source>
</evidence>
<dbReference type="RefSeq" id="WP_205258374.1">
    <property type="nucleotide sequence ID" value="NZ_BAAAPV010000006.1"/>
</dbReference>
<feature type="transmembrane region" description="Helical" evidence="6">
    <location>
        <begin position="218"/>
        <end position="244"/>
    </location>
</feature>
<feature type="transmembrane region" description="Helical" evidence="6">
    <location>
        <begin position="92"/>
        <end position="115"/>
    </location>
</feature>
<dbReference type="PANTHER" id="PTHR30028:SF0">
    <property type="entry name" value="PROTEIN ALUMINUM SENSITIVE 3"/>
    <property type="match status" value="1"/>
</dbReference>
<gene>
    <name evidence="7" type="ORF">JL107_17545</name>
</gene>
<feature type="transmembrane region" description="Helical" evidence="6">
    <location>
        <begin position="191"/>
        <end position="211"/>
    </location>
</feature>
<dbReference type="AlphaFoldDB" id="A0A938YPD2"/>
<accession>A0A938YPD2</accession>